<accession>A0ABY8X9K0</accession>
<organism evidence="1 2">
    <name type="scientific">Paenibacillus polygoni</name>
    <dbReference type="NCBI Taxonomy" id="3050112"/>
    <lineage>
        <taxon>Bacteria</taxon>
        <taxon>Bacillati</taxon>
        <taxon>Bacillota</taxon>
        <taxon>Bacilli</taxon>
        <taxon>Bacillales</taxon>
        <taxon>Paenibacillaceae</taxon>
        <taxon>Paenibacillus</taxon>
    </lineage>
</organism>
<dbReference type="RefSeq" id="WP_285748614.1">
    <property type="nucleotide sequence ID" value="NZ_CP127162.1"/>
</dbReference>
<name>A0ABY8X9K0_9BACL</name>
<keyword evidence="2" id="KW-1185">Reference proteome</keyword>
<protein>
    <recommendedName>
        <fullName evidence="3">DUF2185 domain-containing protein</fullName>
    </recommendedName>
</protein>
<reference evidence="1 2" key="1">
    <citation type="submission" date="2023-06" db="EMBL/GenBank/DDBJ databases">
        <title>Paenibacillus polygonum sp. nov., an endophytic bacterium, isolated from Polygonum lapathifolium L. in Nanji Wetland National Nature Reserve, South of Poyang Lake, Jiangxi Province, China.</title>
        <authorList>
            <person name="Yu Z."/>
        </authorList>
    </citation>
    <scope>NUCLEOTIDE SEQUENCE [LARGE SCALE GENOMIC DNA]</scope>
    <source>
        <strain evidence="1 2">C31</strain>
    </source>
</reference>
<evidence type="ECO:0000313" key="2">
    <source>
        <dbReference type="Proteomes" id="UP001236415"/>
    </source>
</evidence>
<dbReference type="Proteomes" id="UP001236415">
    <property type="component" value="Chromosome"/>
</dbReference>
<gene>
    <name evidence="1" type="ORF">QPK24_10880</name>
</gene>
<proteinExistence type="predicted"/>
<evidence type="ECO:0008006" key="3">
    <source>
        <dbReference type="Google" id="ProtNLM"/>
    </source>
</evidence>
<sequence>MKYRWPFDDPENVATITTKDIIERTKQIKYVSHDDEDGMWQFHSGELVKEEDGRIVSLQEIIIIDPTVMELVHLPLGWIAIRDNINDKWKRINKQKTYE</sequence>
<dbReference type="EMBL" id="CP127162">
    <property type="protein sequence ID" value="WIV21132.1"/>
    <property type="molecule type" value="Genomic_DNA"/>
</dbReference>
<evidence type="ECO:0000313" key="1">
    <source>
        <dbReference type="EMBL" id="WIV21132.1"/>
    </source>
</evidence>